<dbReference type="SUPFAM" id="SSF160387">
    <property type="entry name" value="NosL/MerB-like"/>
    <property type="match status" value="1"/>
</dbReference>
<dbReference type="InterPro" id="IPR001034">
    <property type="entry name" value="DeoR_HTH"/>
</dbReference>
<gene>
    <name evidence="4" type="ORF">SAMN06265182_1686</name>
</gene>
<dbReference type="PROSITE" id="PS51000">
    <property type="entry name" value="HTH_DEOR_2"/>
    <property type="match status" value="1"/>
</dbReference>
<dbReference type="InterPro" id="IPR008719">
    <property type="entry name" value="N2O_reductase_NosL"/>
</dbReference>
<dbReference type="RefSeq" id="WP_097000842.1">
    <property type="nucleotide sequence ID" value="NZ_OBEI01000008.1"/>
</dbReference>
<dbReference type="SUPFAM" id="SSF46785">
    <property type="entry name" value="Winged helix' DNA-binding domain"/>
    <property type="match status" value="1"/>
</dbReference>
<protein>
    <submittedName>
        <fullName evidence="4">NosL protein</fullName>
    </submittedName>
</protein>
<dbReference type="PRINTS" id="PR00037">
    <property type="entry name" value="HTHLACR"/>
</dbReference>
<keyword evidence="2" id="KW-0804">Transcription</keyword>
<reference evidence="5" key="1">
    <citation type="submission" date="2017-09" db="EMBL/GenBank/DDBJ databases">
        <authorList>
            <person name="Varghese N."/>
            <person name="Submissions S."/>
        </authorList>
    </citation>
    <scope>NUCLEOTIDE SEQUENCE [LARGE SCALE GENOMIC DNA]</scope>
    <source>
        <strain evidence="5">DSM 15103</strain>
    </source>
</reference>
<evidence type="ECO:0000256" key="1">
    <source>
        <dbReference type="ARBA" id="ARBA00023015"/>
    </source>
</evidence>
<dbReference type="Proteomes" id="UP000219036">
    <property type="component" value="Unassembled WGS sequence"/>
</dbReference>
<dbReference type="Pfam" id="PF08220">
    <property type="entry name" value="HTH_DeoR"/>
    <property type="match status" value="1"/>
</dbReference>
<dbReference type="EMBL" id="OBEI01000008">
    <property type="protein sequence ID" value="SNZ09963.1"/>
    <property type="molecule type" value="Genomic_DNA"/>
</dbReference>
<dbReference type="AlphaFoldDB" id="A0A285NM12"/>
<keyword evidence="5" id="KW-1185">Reference proteome</keyword>
<keyword evidence="1" id="KW-0805">Transcription regulation</keyword>
<dbReference type="PANTHER" id="PTHR41247">
    <property type="entry name" value="HTH-TYPE TRANSCRIPTIONAL REPRESSOR YCNK"/>
    <property type="match status" value="1"/>
</dbReference>
<feature type="domain" description="HTH deoR-type" evidence="3">
    <location>
        <begin position="1"/>
        <end position="55"/>
    </location>
</feature>
<dbReference type="Gene3D" id="1.10.10.10">
    <property type="entry name" value="Winged helix-like DNA-binding domain superfamily/Winged helix DNA-binding domain"/>
    <property type="match status" value="1"/>
</dbReference>
<dbReference type="SMART" id="SM00420">
    <property type="entry name" value="HTH_DEOR"/>
    <property type="match status" value="1"/>
</dbReference>
<dbReference type="OrthoDB" id="9797223at2"/>
<proteinExistence type="predicted"/>
<dbReference type="InterPro" id="IPR036390">
    <property type="entry name" value="WH_DNA-bd_sf"/>
</dbReference>
<evidence type="ECO:0000313" key="5">
    <source>
        <dbReference type="Proteomes" id="UP000219036"/>
    </source>
</evidence>
<dbReference type="InterPro" id="IPR036388">
    <property type="entry name" value="WH-like_DNA-bd_sf"/>
</dbReference>
<dbReference type="Pfam" id="PF05573">
    <property type="entry name" value="NosL"/>
    <property type="match status" value="1"/>
</dbReference>
<accession>A0A285NM12</accession>
<dbReference type="Gene3D" id="3.30.70.2050">
    <property type="match status" value="1"/>
</dbReference>
<dbReference type="PANTHER" id="PTHR41247:SF1">
    <property type="entry name" value="HTH-TYPE TRANSCRIPTIONAL REPRESSOR YCNK"/>
    <property type="match status" value="1"/>
</dbReference>
<evidence type="ECO:0000313" key="4">
    <source>
        <dbReference type="EMBL" id="SNZ09963.1"/>
    </source>
</evidence>
<evidence type="ECO:0000256" key="2">
    <source>
        <dbReference type="ARBA" id="ARBA00023163"/>
    </source>
</evidence>
<sequence length="203" mass="23256">MERKEKILEILKEKKEISVKELSKIFNVSEMTIYRDIRELEKEGEIKRKHGAVLLNEKENSESLLVDTCPICDKPITRAYPYRITVEEYKVIEACCEHCGFLLHSKYEDKPVSAITYDFITENPISALNAWYVVGSSAVPCCSPSVIPFASKEDAERFKKGFGGEVMNFIDAYNTIVNNMNINIKSCCHPQNTTFRIDQLKKS</sequence>
<dbReference type="GO" id="GO:0003700">
    <property type="term" value="F:DNA-binding transcription factor activity"/>
    <property type="evidence" value="ECO:0007669"/>
    <property type="project" value="InterPro"/>
</dbReference>
<organism evidence="4 5">
    <name type="scientific">Persephonella hydrogeniphila</name>
    <dbReference type="NCBI Taxonomy" id="198703"/>
    <lineage>
        <taxon>Bacteria</taxon>
        <taxon>Pseudomonadati</taxon>
        <taxon>Aquificota</taxon>
        <taxon>Aquificia</taxon>
        <taxon>Aquificales</taxon>
        <taxon>Hydrogenothermaceae</taxon>
        <taxon>Persephonella</taxon>
    </lineage>
</organism>
<name>A0A285NM12_9AQUI</name>
<evidence type="ECO:0000259" key="3">
    <source>
        <dbReference type="PROSITE" id="PS51000"/>
    </source>
</evidence>